<dbReference type="AlphaFoldDB" id="A0A843TTD8"/>
<dbReference type="EMBL" id="NMUH01000201">
    <property type="protein sequence ID" value="MQL74315.1"/>
    <property type="molecule type" value="Genomic_DNA"/>
</dbReference>
<accession>A0A843TTD8</accession>
<evidence type="ECO:0000313" key="1">
    <source>
        <dbReference type="EMBL" id="MQL74315.1"/>
    </source>
</evidence>
<reference evidence="1" key="1">
    <citation type="submission" date="2017-07" db="EMBL/GenBank/DDBJ databases">
        <title>Taro Niue Genome Assembly and Annotation.</title>
        <authorList>
            <person name="Atibalentja N."/>
            <person name="Keating K."/>
            <person name="Fields C.J."/>
        </authorList>
    </citation>
    <scope>NUCLEOTIDE SEQUENCE</scope>
    <source>
        <strain evidence="1">Niue_2</strain>
        <tissue evidence="1">Leaf</tissue>
    </source>
</reference>
<sequence>MFRLMRGGIICQMICVSDGTLRSSPDFENRASEVLPNHFSGAAESFWSVNSAADSPLLNGLAADSLLLIHLC</sequence>
<dbReference type="Proteomes" id="UP000652761">
    <property type="component" value="Unassembled WGS sequence"/>
</dbReference>
<gene>
    <name evidence="1" type="ORF">Taro_006683</name>
</gene>
<proteinExistence type="predicted"/>
<evidence type="ECO:0000313" key="2">
    <source>
        <dbReference type="Proteomes" id="UP000652761"/>
    </source>
</evidence>
<comment type="caution">
    <text evidence="1">The sequence shown here is derived from an EMBL/GenBank/DDBJ whole genome shotgun (WGS) entry which is preliminary data.</text>
</comment>
<organism evidence="1 2">
    <name type="scientific">Colocasia esculenta</name>
    <name type="common">Wild taro</name>
    <name type="synonym">Arum esculentum</name>
    <dbReference type="NCBI Taxonomy" id="4460"/>
    <lineage>
        <taxon>Eukaryota</taxon>
        <taxon>Viridiplantae</taxon>
        <taxon>Streptophyta</taxon>
        <taxon>Embryophyta</taxon>
        <taxon>Tracheophyta</taxon>
        <taxon>Spermatophyta</taxon>
        <taxon>Magnoliopsida</taxon>
        <taxon>Liliopsida</taxon>
        <taxon>Araceae</taxon>
        <taxon>Aroideae</taxon>
        <taxon>Colocasieae</taxon>
        <taxon>Colocasia</taxon>
    </lineage>
</organism>
<keyword evidence="2" id="KW-1185">Reference proteome</keyword>
<protein>
    <submittedName>
        <fullName evidence="1">Uncharacterized protein</fullName>
    </submittedName>
</protein>
<name>A0A843TTD8_COLES</name>